<evidence type="ECO:0000313" key="2">
    <source>
        <dbReference type="Proteomes" id="UP001501102"/>
    </source>
</evidence>
<comment type="caution">
    <text evidence="1">The sequence shown here is derived from an EMBL/GenBank/DDBJ whole genome shotgun (WGS) entry which is preliminary data.</text>
</comment>
<dbReference type="EMBL" id="BAAAXZ010000126">
    <property type="protein sequence ID" value="GAA2935236.1"/>
    <property type="molecule type" value="Genomic_DNA"/>
</dbReference>
<gene>
    <name evidence="1" type="ORF">GCM10020221_33780</name>
</gene>
<keyword evidence="2" id="KW-1185">Reference proteome</keyword>
<organism evidence="1 2">
    <name type="scientific">Streptomyces thioluteus</name>
    <dbReference type="NCBI Taxonomy" id="66431"/>
    <lineage>
        <taxon>Bacteria</taxon>
        <taxon>Bacillati</taxon>
        <taxon>Actinomycetota</taxon>
        <taxon>Actinomycetes</taxon>
        <taxon>Kitasatosporales</taxon>
        <taxon>Streptomycetaceae</taxon>
        <taxon>Streptomyces</taxon>
    </lineage>
</organism>
<name>A0ABN3X239_STRTU</name>
<proteinExistence type="predicted"/>
<sequence length="218" mass="21181">MGASARTWPLVPPWPAPLLSPTDSGLPGSSPETIATAPIATAAEAPSSPVRAGAFVLADALAGGLTEVFLVGALVEVLAEAFLVGALAVVPAAAAAAAGAGAGAGSGGFRGCGAPSGSRSLRTGRCGLRCRPVPGRRSGVGGDDGDRDGGCFGGVEVFGRLARQGFPGRPGAGCRFIGGQGGRASMATHPLPSYAFGVSVHHSYGGVFSSPLTRAGCG</sequence>
<evidence type="ECO:0000313" key="1">
    <source>
        <dbReference type="EMBL" id="GAA2935236.1"/>
    </source>
</evidence>
<accession>A0ABN3X239</accession>
<reference evidence="1 2" key="1">
    <citation type="journal article" date="2019" name="Int. J. Syst. Evol. Microbiol.">
        <title>The Global Catalogue of Microorganisms (GCM) 10K type strain sequencing project: providing services to taxonomists for standard genome sequencing and annotation.</title>
        <authorList>
            <consortium name="The Broad Institute Genomics Platform"/>
            <consortium name="The Broad Institute Genome Sequencing Center for Infectious Disease"/>
            <person name="Wu L."/>
            <person name="Ma J."/>
        </authorList>
    </citation>
    <scope>NUCLEOTIDE SEQUENCE [LARGE SCALE GENOMIC DNA]</scope>
    <source>
        <strain evidence="1 2">JCM 4087</strain>
    </source>
</reference>
<dbReference type="Proteomes" id="UP001501102">
    <property type="component" value="Unassembled WGS sequence"/>
</dbReference>
<protein>
    <submittedName>
        <fullName evidence="1">Uncharacterized protein</fullName>
    </submittedName>
</protein>